<dbReference type="OrthoDB" id="67965at2759"/>
<reference evidence="3" key="1">
    <citation type="journal article" date="2013" name="Science">
        <title>Gene transfer from bacteria and archaea facilitated evolution of an extremophilic eukaryote.</title>
        <authorList>
            <person name="Schonknecht G."/>
            <person name="Chen W.H."/>
            <person name="Ternes C.M."/>
            <person name="Barbier G.G."/>
            <person name="Shrestha R.P."/>
            <person name="Stanke M."/>
            <person name="Brautigam A."/>
            <person name="Baker B.J."/>
            <person name="Banfield J.F."/>
            <person name="Garavito R.M."/>
            <person name="Carr K."/>
            <person name="Wilkerson C."/>
            <person name="Rensing S.A."/>
            <person name="Gagneul D."/>
            <person name="Dickenson N.E."/>
            <person name="Oesterhelt C."/>
            <person name="Lercher M.J."/>
            <person name="Weber A.P."/>
        </authorList>
    </citation>
    <scope>NUCLEOTIDE SEQUENCE [LARGE SCALE GENOMIC DNA]</scope>
    <source>
        <strain evidence="3">074W</strain>
    </source>
</reference>
<dbReference type="InterPro" id="IPR010721">
    <property type="entry name" value="UstE-like"/>
</dbReference>
<organism evidence="2 3">
    <name type="scientific">Galdieria sulphuraria</name>
    <name type="common">Red alga</name>
    <dbReference type="NCBI Taxonomy" id="130081"/>
    <lineage>
        <taxon>Eukaryota</taxon>
        <taxon>Rhodophyta</taxon>
        <taxon>Bangiophyceae</taxon>
        <taxon>Galdieriales</taxon>
        <taxon>Galdieriaceae</taxon>
        <taxon>Galdieria</taxon>
    </lineage>
</organism>
<feature type="transmembrane region" description="Helical" evidence="1">
    <location>
        <begin position="168"/>
        <end position="188"/>
    </location>
</feature>
<name>M2XT17_GALSU</name>
<keyword evidence="1" id="KW-1133">Transmembrane helix</keyword>
<evidence type="ECO:0000313" key="3">
    <source>
        <dbReference type="Proteomes" id="UP000030680"/>
    </source>
</evidence>
<proteinExistence type="predicted"/>
<accession>M2XT17</accession>
<sequence length="289" mass="33598">MDKSPLRLGSFLIKGAAGTVRSSLYGDGANRTLQRFGLMSSKTKRANGKHMSPAESHLTLCLKHLFLQPRVRLRSVMFVHFLCTPLVLLLLYALYFPGYYEFWLYFAMHSTRAWLWILKNVCFPDFIFSRQKVTIFGTLVLFALLSFYWVAPWILASNRNYFAVPYPIAGLLVSCWGVGIGINFAADAQKYFMLRERKMLVKDGVFSRCRHPAYLGDLLSYASMTMLSAHWLPFLIYIFFFFTVFLPLIYRIRVKIWLDIRSGLNIGARQVFYFRNWMEAISIQYGILT</sequence>
<dbReference type="GeneID" id="17085545"/>
<dbReference type="KEGG" id="gsl:Gasu_58120"/>
<dbReference type="RefSeq" id="XP_005703099.1">
    <property type="nucleotide sequence ID" value="XM_005703042.1"/>
</dbReference>
<dbReference type="eggNOG" id="ENOG502RMDK">
    <property type="taxonomic scope" value="Eukaryota"/>
</dbReference>
<dbReference type="Gramene" id="EME26579">
    <property type="protein sequence ID" value="EME26579"/>
    <property type="gene ID" value="Gasu_58120"/>
</dbReference>
<keyword evidence="1" id="KW-0812">Transmembrane</keyword>
<keyword evidence="1" id="KW-0472">Membrane</keyword>
<protein>
    <submittedName>
        <fullName evidence="2">Steroid 5-alpha reductase C-terminal domain-containing protein</fullName>
    </submittedName>
</protein>
<dbReference type="AlphaFoldDB" id="M2XT17"/>
<feature type="transmembrane region" description="Helical" evidence="1">
    <location>
        <begin position="234"/>
        <end position="252"/>
    </location>
</feature>
<keyword evidence="3" id="KW-1185">Reference proteome</keyword>
<evidence type="ECO:0000256" key="1">
    <source>
        <dbReference type="SAM" id="Phobius"/>
    </source>
</evidence>
<gene>
    <name evidence="2" type="ORF">Gasu_58120</name>
</gene>
<dbReference type="Proteomes" id="UP000030680">
    <property type="component" value="Unassembled WGS sequence"/>
</dbReference>
<feature type="transmembrane region" description="Helical" evidence="1">
    <location>
        <begin position="76"/>
        <end position="96"/>
    </location>
</feature>
<dbReference type="Gene3D" id="1.20.120.1630">
    <property type="match status" value="1"/>
</dbReference>
<dbReference type="EMBL" id="KB454546">
    <property type="protein sequence ID" value="EME26579.1"/>
    <property type="molecule type" value="Genomic_DNA"/>
</dbReference>
<dbReference type="Pfam" id="PF06966">
    <property type="entry name" value="DUF1295"/>
    <property type="match status" value="1"/>
</dbReference>
<evidence type="ECO:0000313" key="2">
    <source>
        <dbReference type="EMBL" id="EME26579.1"/>
    </source>
</evidence>
<feature type="transmembrane region" description="Helical" evidence="1">
    <location>
        <begin position="133"/>
        <end position="156"/>
    </location>
</feature>